<keyword evidence="1" id="KW-1015">Disulfide bond</keyword>
<accession>A0A4W3I6A7</accession>
<dbReference type="PROSITE" id="PS00615">
    <property type="entry name" value="C_TYPE_LECTIN_1"/>
    <property type="match status" value="1"/>
</dbReference>
<dbReference type="SUPFAM" id="SSF56436">
    <property type="entry name" value="C-type lectin-like"/>
    <property type="match status" value="1"/>
</dbReference>
<dbReference type="SMART" id="SM00034">
    <property type="entry name" value="CLECT"/>
    <property type="match status" value="1"/>
</dbReference>
<evidence type="ECO:0000313" key="5">
    <source>
        <dbReference type="Proteomes" id="UP000314986"/>
    </source>
</evidence>
<dbReference type="InterPro" id="IPR001304">
    <property type="entry name" value="C-type_lectin-like"/>
</dbReference>
<dbReference type="InterPro" id="IPR016187">
    <property type="entry name" value="CTDL_fold"/>
</dbReference>
<dbReference type="PANTHER" id="PTHR45784:SF5">
    <property type="entry name" value="C-TYPE LECTIN DOMAIN FAMILY 20 MEMBER A-RELATED"/>
    <property type="match status" value="1"/>
</dbReference>
<dbReference type="PANTHER" id="PTHR45784">
    <property type="entry name" value="C-TYPE LECTIN DOMAIN FAMILY 20 MEMBER A-RELATED"/>
    <property type="match status" value="1"/>
</dbReference>
<reference evidence="4" key="4">
    <citation type="submission" date="2025-08" db="UniProtKB">
        <authorList>
            <consortium name="Ensembl"/>
        </authorList>
    </citation>
    <scope>IDENTIFICATION</scope>
</reference>
<reference evidence="5" key="3">
    <citation type="journal article" date="2014" name="Nature">
        <title>Elephant shark genome provides unique insights into gnathostome evolution.</title>
        <authorList>
            <consortium name="International Elephant Shark Genome Sequencing Consortium"/>
            <person name="Venkatesh B."/>
            <person name="Lee A.P."/>
            <person name="Ravi V."/>
            <person name="Maurya A.K."/>
            <person name="Lian M.M."/>
            <person name="Swann J.B."/>
            <person name="Ohta Y."/>
            <person name="Flajnik M.F."/>
            <person name="Sutoh Y."/>
            <person name="Kasahara M."/>
            <person name="Hoon S."/>
            <person name="Gangu V."/>
            <person name="Roy S.W."/>
            <person name="Irimia M."/>
            <person name="Korzh V."/>
            <person name="Kondrychyn I."/>
            <person name="Lim Z.W."/>
            <person name="Tay B.H."/>
            <person name="Tohari S."/>
            <person name="Kong K.W."/>
            <person name="Ho S."/>
            <person name="Lorente-Galdos B."/>
            <person name="Quilez J."/>
            <person name="Marques-Bonet T."/>
            <person name="Raney B.J."/>
            <person name="Ingham P.W."/>
            <person name="Tay A."/>
            <person name="Hillier L.W."/>
            <person name="Minx P."/>
            <person name="Boehm T."/>
            <person name="Wilson R.K."/>
            <person name="Brenner S."/>
            <person name="Warren W.C."/>
        </authorList>
    </citation>
    <scope>NUCLEOTIDE SEQUENCE [LARGE SCALE GENOMIC DNA]</scope>
</reference>
<sequence length="172" mass="19065">HSSTQSLTHKQVEGNTGRGSMEGNVWGRVWDGGEWGLHCGGGTCGVEGSLSGDRTWTEARDHCRNHYMELVSIRSPEEKRLIDPLFLGSQYVWIGLYNNDQTEAGWKWSNGDNANYTHWGYVEPNEYTKISVCVRVINGGYGAGGLWHDTGCQQTGPFVCYAGNELVADMTE</sequence>
<name>A0A4W3I6A7_CALMI</name>
<dbReference type="InterPro" id="IPR016186">
    <property type="entry name" value="C-type_lectin-like/link_sf"/>
</dbReference>
<feature type="region of interest" description="Disordered" evidence="2">
    <location>
        <begin position="1"/>
        <end position="23"/>
    </location>
</feature>
<feature type="domain" description="C-type lectin" evidence="3">
    <location>
        <begin position="54"/>
        <end position="161"/>
    </location>
</feature>
<dbReference type="STRING" id="7868.ENSCMIP00000016559"/>
<organism evidence="4 5">
    <name type="scientific">Callorhinchus milii</name>
    <name type="common">Ghost shark</name>
    <dbReference type="NCBI Taxonomy" id="7868"/>
    <lineage>
        <taxon>Eukaryota</taxon>
        <taxon>Metazoa</taxon>
        <taxon>Chordata</taxon>
        <taxon>Craniata</taxon>
        <taxon>Vertebrata</taxon>
        <taxon>Chondrichthyes</taxon>
        <taxon>Holocephali</taxon>
        <taxon>Chimaeriformes</taxon>
        <taxon>Callorhinchidae</taxon>
        <taxon>Callorhinchus</taxon>
    </lineage>
</organism>
<keyword evidence="5" id="KW-1185">Reference proteome</keyword>
<dbReference type="Ensembl" id="ENSCMIT00000016891.1">
    <property type="protein sequence ID" value="ENSCMIP00000016559.1"/>
    <property type="gene ID" value="ENSCMIG00000007978.1"/>
</dbReference>
<evidence type="ECO:0000313" key="4">
    <source>
        <dbReference type="Ensembl" id="ENSCMIP00000016559.1"/>
    </source>
</evidence>
<dbReference type="Proteomes" id="UP000314986">
    <property type="component" value="Unassembled WGS sequence"/>
</dbReference>
<reference evidence="4" key="5">
    <citation type="submission" date="2025-09" db="UniProtKB">
        <authorList>
            <consortium name="Ensembl"/>
        </authorList>
    </citation>
    <scope>IDENTIFICATION</scope>
</reference>
<reference evidence="5" key="1">
    <citation type="journal article" date="2006" name="Science">
        <title>Ancient noncoding elements conserved in the human genome.</title>
        <authorList>
            <person name="Venkatesh B."/>
            <person name="Kirkness E.F."/>
            <person name="Loh Y.H."/>
            <person name="Halpern A.L."/>
            <person name="Lee A.P."/>
            <person name="Johnson J."/>
            <person name="Dandona N."/>
            <person name="Viswanathan L.D."/>
            <person name="Tay A."/>
            <person name="Venter J.C."/>
            <person name="Strausberg R.L."/>
            <person name="Brenner S."/>
        </authorList>
    </citation>
    <scope>NUCLEOTIDE SEQUENCE [LARGE SCALE GENOMIC DNA]</scope>
</reference>
<dbReference type="Pfam" id="PF00059">
    <property type="entry name" value="Lectin_C"/>
    <property type="match status" value="1"/>
</dbReference>
<dbReference type="GeneTree" id="ENSGT00970000196831"/>
<dbReference type="InterPro" id="IPR018378">
    <property type="entry name" value="C-type_lectin_CS"/>
</dbReference>
<dbReference type="InParanoid" id="A0A4W3I6A7"/>
<proteinExistence type="predicted"/>
<dbReference type="PROSITE" id="PS50041">
    <property type="entry name" value="C_TYPE_LECTIN_2"/>
    <property type="match status" value="1"/>
</dbReference>
<reference evidence="5" key="2">
    <citation type="journal article" date="2007" name="PLoS Biol.">
        <title>Survey sequencing and comparative analysis of the elephant shark (Callorhinchus milii) genome.</title>
        <authorList>
            <person name="Venkatesh B."/>
            <person name="Kirkness E.F."/>
            <person name="Loh Y.H."/>
            <person name="Halpern A.L."/>
            <person name="Lee A.P."/>
            <person name="Johnson J."/>
            <person name="Dandona N."/>
            <person name="Viswanathan L.D."/>
            <person name="Tay A."/>
            <person name="Venter J.C."/>
            <person name="Strausberg R.L."/>
            <person name="Brenner S."/>
        </authorList>
    </citation>
    <scope>NUCLEOTIDE SEQUENCE [LARGE SCALE GENOMIC DNA]</scope>
</reference>
<protein>
    <recommendedName>
        <fullName evidence="3">C-type lectin domain-containing protein</fullName>
    </recommendedName>
</protein>
<evidence type="ECO:0000259" key="3">
    <source>
        <dbReference type="PROSITE" id="PS50041"/>
    </source>
</evidence>
<dbReference type="Gene3D" id="3.10.100.10">
    <property type="entry name" value="Mannose-Binding Protein A, subunit A"/>
    <property type="match status" value="1"/>
</dbReference>
<evidence type="ECO:0000256" key="1">
    <source>
        <dbReference type="ARBA" id="ARBA00023157"/>
    </source>
</evidence>
<evidence type="ECO:0000256" key="2">
    <source>
        <dbReference type="SAM" id="MobiDB-lite"/>
    </source>
</evidence>
<dbReference type="AlphaFoldDB" id="A0A4W3I6A7"/>